<feature type="domain" description="Metallo-beta-lactamase" evidence="2">
    <location>
        <begin position="110"/>
        <end position="310"/>
    </location>
</feature>
<dbReference type="OrthoDB" id="9805728at2"/>
<evidence type="ECO:0000256" key="1">
    <source>
        <dbReference type="SAM" id="SignalP"/>
    </source>
</evidence>
<keyword evidence="5" id="KW-1185">Reference proteome</keyword>
<dbReference type="Proteomes" id="UP000051562">
    <property type="component" value="Unassembled WGS sequence"/>
</dbReference>
<dbReference type="STRING" id="53254.SAMN05660750_00417"/>
<reference evidence="3 5" key="1">
    <citation type="submission" date="2015-10" db="EMBL/GenBank/DDBJ databases">
        <title>Draft genome of Bosea thiooxidans.</title>
        <authorList>
            <person name="Wang X."/>
        </authorList>
    </citation>
    <scope>NUCLEOTIDE SEQUENCE [LARGE SCALE GENOMIC DNA]</scope>
    <source>
        <strain evidence="3 5">CGMCC 9174</strain>
    </source>
</reference>
<proteinExistence type="predicted"/>
<name>A0A0Q3M8P0_9HYPH</name>
<gene>
    <name evidence="3" type="ORF">ARD30_07275</name>
    <name evidence="4" type="ORF">SAMN05660750_00417</name>
</gene>
<dbReference type="EMBL" id="FUYX01000001">
    <property type="protein sequence ID" value="SKB37484.1"/>
    <property type="molecule type" value="Genomic_DNA"/>
</dbReference>
<dbReference type="GO" id="GO:0005737">
    <property type="term" value="C:cytoplasm"/>
    <property type="evidence" value="ECO:0007669"/>
    <property type="project" value="TreeGrafter"/>
</dbReference>
<protein>
    <submittedName>
        <fullName evidence="4">L-ascorbate metabolism protein UlaG, beta-lactamase superfamily</fullName>
    </submittedName>
</protein>
<feature type="chain" id="PRO_5014520536" evidence="1">
    <location>
        <begin position="25"/>
        <end position="352"/>
    </location>
</feature>
<dbReference type="Proteomes" id="UP000190130">
    <property type="component" value="Unassembled WGS sequence"/>
</dbReference>
<evidence type="ECO:0000313" key="3">
    <source>
        <dbReference type="EMBL" id="KQK32177.1"/>
    </source>
</evidence>
<dbReference type="PANTHER" id="PTHR15032:SF4">
    <property type="entry name" value="N-ACYL-PHOSPHATIDYLETHANOLAMINE-HYDROLYZING PHOSPHOLIPASE D"/>
    <property type="match status" value="1"/>
</dbReference>
<dbReference type="Gene3D" id="3.60.15.10">
    <property type="entry name" value="Ribonuclease Z/Hydroxyacylglutathione hydrolase-like"/>
    <property type="match status" value="1"/>
</dbReference>
<sequence>MTRRKLLSFVGLGALLASTGGAWAAISRSRNPYYQGPVSDHFNGLVFSDGRPVSKGLLDVLRWQTGKRERESFPPQYAAPPQDKPPAQVDGVRIVHLGHASFLYQIGGLNLLVDPVYSERASPFSFIGPRRVNEPGVAFDDLPRVDAVLITHNHYDHLDIETLARLHRRDQPRMIMPLGNDTIVKARIPDARAEAHDWNDRLELSDAVTITLMPSYHWSARGAFDRRMALWCSYLFEAGGTKVFHIGDTGYHDGSLYERLGREHGPFRLAVLPIGAYEPRWFMSDNHMNPDEAVKVMLALRAEQAVGHHWGTFQLTDEGVERPLEALKTALAQAGLPEERFRPMRPGLSWSV</sequence>
<accession>A0A0Q3M8P0</accession>
<feature type="signal peptide" evidence="1">
    <location>
        <begin position="1"/>
        <end position="24"/>
    </location>
</feature>
<dbReference type="EMBL" id="LMAR01000003">
    <property type="protein sequence ID" value="KQK32177.1"/>
    <property type="molecule type" value="Genomic_DNA"/>
</dbReference>
<organism evidence="3 5">
    <name type="scientific">Bosea thiooxidans</name>
    <dbReference type="NCBI Taxonomy" id="53254"/>
    <lineage>
        <taxon>Bacteria</taxon>
        <taxon>Pseudomonadati</taxon>
        <taxon>Pseudomonadota</taxon>
        <taxon>Alphaproteobacteria</taxon>
        <taxon>Hyphomicrobiales</taxon>
        <taxon>Boseaceae</taxon>
        <taxon>Bosea</taxon>
    </lineage>
</organism>
<dbReference type="AlphaFoldDB" id="A0A0Q3M8P0"/>
<evidence type="ECO:0000313" key="5">
    <source>
        <dbReference type="Proteomes" id="UP000051562"/>
    </source>
</evidence>
<reference evidence="4 6" key="2">
    <citation type="submission" date="2017-02" db="EMBL/GenBank/DDBJ databases">
        <authorList>
            <person name="Peterson S.W."/>
        </authorList>
    </citation>
    <scope>NUCLEOTIDE SEQUENCE [LARGE SCALE GENOMIC DNA]</scope>
    <source>
        <strain evidence="4 6">DSM 9653</strain>
    </source>
</reference>
<evidence type="ECO:0000313" key="4">
    <source>
        <dbReference type="EMBL" id="SKB37484.1"/>
    </source>
</evidence>
<dbReference type="Pfam" id="PF12706">
    <property type="entry name" value="Lactamase_B_2"/>
    <property type="match status" value="1"/>
</dbReference>
<evidence type="ECO:0000313" key="6">
    <source>
        <dbReference type="Proteomes" id="UP000190130"/>
    </source>
</evidence>
<dbReference type="SUPFAM" id="SSF56281">
    <property type="entry name" value="Metallo-hydrolase/oxidoreductase"/>
    <property type="match status" value="1"/>
</dbReference>
<keyword evidence="1" id="KW-0732">Signal</keyword>
<dbReference type="InterPro" id="IPR036866">
    <property type="entry name" value="RibonucZ/Hydroxyglut_hydro"/>
</dbReference>
<dbReference type="PANTHER" id="PTHR15032">
    <property type="entry name" value="N-ACYL-PHOSPHATIDYLETHANOLAMINE-HYDROLYZING PHOSPHOLIPASE D"/>
    <property type="match status" value="1"/>
</dbReference>
<dbReference type="InterPro" id="IPR001279">
    <property type="entry name" value="Metallo-B-lactamas"/>
</dbReference>
<dbReference type="RefSeq" id="WP_055726502.1">
    <property type="nucleotide sequence ID" value="NZ_FUYX01000001.1"/>
</dbReference>
<evidence type="ECO:0000259" key="2">
    <source>
        <dbReference type="Pfam" id="PF12706"/>
    </source>
</evidence>